<protein>
    <submittedName>
        <fullName evidence="1">Peptidase M50 family protein</fullName>
    </submittedName>
</protein>
<dbReference type="AlphaFoldDB" id="A0A392RR17"/>
<comment type="caution">
    <text evidence="1">The sequence shown here is derived from an EMBL/GenBank/DDBJ whole genome shotgun (WGS) entry which is preliminary data.</text>
</comment>
<evidence type="ECO:0000313" key="2">
    <source>
        <dbReference type="Proteomes" id="UP000265520"/>
    </source>
</evidence>
<feature type="non-terminal residue" evidence="1">
    <location>
        <position position="49"/>
    </location>
</feature>
<evidence type="ECO:0000313" key="1">
    <source>
        <dbReference type="EMBL" id="MCI38642.1"/>
    </source>
</evidence>
<accession>A0A392RR17</accession>
<organism evidence="1 2">
    <name type="scientific">Trifolium medium</name>
    <dbReference type="NCBI Taxonomy" id="97028"/>
    <lineage>
        <taxon>Eukaryota</taxon>
        <taxon>Viridiplantae</taxon>
        <taxon>Streptophyta</taxon>
        <taxon>Embryophyta</taxon>
        <taxon>Tracheophyta</taxon>
        <taxon>Spermatophyta</taxon>
        <taxon>Magnoliopsida</taxon>
        <taxon>eudicotyledons</taxon>
        <taxon>Gunneridae</taxon>
        <taxon>Pentapetalae</taxon>
        <taxon>rosids</taxon>
        <taxon>fabids</taxon>
        <taxon>Fabales</taxon>
        <taxon>Fabaceae</taxon>
        <taxon>Papilionoideae</taxon>
        <taxon>50 kb inversion clade</taxon>
        <taxon>NPAAA clade</taxon>
        <taxon>Hologalegina</taxon>
        <taxon>IRL clade</taxon>
        <taxon>Trifolieae</taxon>
        <taxon>Trifolium</taxon>
    </lineage>
</organism>
<sequence length="49" mass="5438">MVEEPDSDSLDPRGGPRVSFGLLRKEVSEPEATTLFQYVIASLLFLLTI</sequence>
<dbReference type="EMBL" id="LXQA010257941">
    <property type="protein sequence ID" value="MCI38642.1"/>
    <property type="molecule type" value="Genomic_DNA"/>
</dbReference>
<reference evidence="1 2" key="1">
    <citation type="journal article" date="2018" name="Front. Plant Sci.">
        <title>Red Clover (Trifolium pratense) and Zigzag Clover (T. medium) - A Picture of Genomic Similarities and Differences.</title>
        <authorList>
            <person name="Dluhosova J."/>
            <person name="Istvanek J."/>
            <person name="Nedelnik J."/>
            <person name="Repkova J."/>
        </authorList>
    </citation>
    <scope>NUCLEOTIDE SEQUENCE [LARGE SCALE GENOMIC DNA]</scope>
    <source>
        <strain evidence="2">cv. 10/8</strain>
        <tissue evidence="1">Leaf</tissue>
    </source>
</reference>
<name>A0A392RR17_9FABA</name>
<dbReference type="Proteomes" id="UP000265520">
    <property type="component" value="Unassembled WGS sequence"/>
</dbReference>
<keyword evidence="2" id="KW-1185">Reference proteome</keyword>
<proteinExistence type="predicted"/>